<keyword evidence="2" id="KW-1185">Reference proteome</keyword>
<gene>
    <name evidence="1" type="ORF">FRX31_017640</name>
</gene>
<dbReference type="EMBL" id="JABWDY010020940">
    <property type="protein sequence ID" value="KAF5192773.1"/>
    <property type="molecule type" value="Genomic_DNA"/>
</dbReference>
<reference evidence="1 2" key="1">
    <citation type="submission" date="2020-06" db="EMBL/GenBank/DDBJ databases">
        <title>Transcriptomic and genomic resources for Thalictrum thalictroides and T. hernandezii: Facilitating candidate gene discovery in an emerging model plant lineage.</title>
        <authorList>
            <person name="Arias T."/>
            <person name="Riano-Pachon D.M."/>
            <person name="Di Stilio V.S."/>
        </authorList>
    </citation>
    <scope>NUCLEOTIDE SEQUENCE [LARGE SCALE GENOMIC DNA]</scope>
    <source>
        <strain evidence="2">cv. WT478/WT964</strain>
        <tissue evidence="1">Leaves</tissue>
    </source>
</reference>
<proteinExistence type="predicted"/>
<comment type="caution">
    <text evidence="1">The sequence shown here is derived from an EMBL/GenBank/DDBJ whole genome shotgun (WGS) entry which is preliminary data.</text>
</comment>
<dbReference type="InterPro" id="IPR038765">
    <property type="entry name" value="Papain-like_cys_pep_sf"/>
</dbReference>
<name>A0A7J6W6X9_THATH</name>
<evidence type="ECO:0000313" key="1">
    <source>
        <dbReference type="EMBL" id="KAF5192773.1"/>
    </source>
</evidence>
<feature type="non-terminal residue" evidence="1">
    <location>
        <position position="1"/>
    </location>
</feature>
<evidence type="ECO:0000313" key="2">
    <source>
        <dbReference type="Proteomes" id="UP000554482"/>
    </source>
</evidence>
<dbReference type="Proteomes" id="UP000554482">
    <property type="component" value="Unassembled WGS sequence"/>
</dbReference>
<protein>
    <submittedName>
        <fullName evidence="1">Uncharacterized protein</fullName>
    </submittedName>
</protein>
<dbReference type="AlphaFoldDB" id="A0A7J6W6X9"/>
<sequence length="135" mass="15436">MFMYENTIPPSRISWKERGFVGKPFSDFSFTGDCYALATITNLDAYMKIRNLYKGSLNWEELVEYTLENKLPLNAFTTFSYAMDKGIGIENSLNQKVCIDSYEVVAHESQFKKVVAHQPLCVGILSTKSMEEHRG</sequence>
<dbReference type="SUPFAM" id="SSF54001">
    <property type="entry name" value="Cysteine proteinases"/>
    <property type="match status" value="1"/>
</dbReference>
<organism evidence="1 2">
    <name type="scientific">Thalictrum thalictroides</name>
    <name type="common">Rue-anemone</name>
    <name type="synonym">Anemone thalictroides</name>
    <dbReference type="NCBI Taxonomy" id="46969"/>
    <lineage>
        <taxon>Eukaryota</taxon>
        <taxon>Viridiplantae</taxon>
        <taxon>Streptophyta</taxon>
        <taxon>Embryophyta</taxon>
        <taxon>Tracheophyta</taxon>
        <taxon>Spermatophyta</taxon>
        <taxon>Magnoliopsida</taxon>
        <taxon>Ranunculales</taxon>
        <taxon>Ranunculaceae</taxon>
        <taxon>Thalictroideae</taxon>
        <taxon>Thalictrum</taxon>
    </lineage>
</organism>
<accession>A0A7J6W6X9</accession>